<proteinExistence type="inferred from homology"/>
<protein>
    <recommendedName>
        <fullName evidence="6">GDT1 family protein</fullName>
    </recommendedName>
</protein>
<evidence type="ECO:0000256" key="2">
    <source>
        <dbReference type="ARBA" id="ARBA00009190"/>
    </source>
</evidence>
<comment type="similarity">
    <text evidence="2 6">Belongs to the GDT1 family.</text>
</comment>
<sequence>MTLRVLAPLATLAAATNATEMDTTSDLAELGTLQEAFSNSFLMILVTELGDKTFFIAALLAMRHDRLSVFFGAAGALAAMTALSATIGLVLPKLMPRKYTHWAAVGLFVYFGAKLLLEALQMLRSGSGSGLLKWPNPPSNEVNPSRAGNCREVPKASTLAATLQVVEAQRAQLHTAQEELETLRLQLESERRAKEVAEEKLREASVDFARKLSQMQARVFEAERDVVLGGQVLVARSGPGTSGIVSAAVEGPPRLPGETPRGPRRAPVPPPPRSGDEAAFSRSHVPGASGVGSGSRRTRSAQHTQRLEPLLSDAGPSPRLIK</sequence>
<keyword evidence="3 6" id="KW-0812">Transmembrane</keyword>
<dbReference type="PANTHER" id="PTHR12608">
    <property type="entry name" value="TRANSMEMBRANE PROTEIN HTP-1 RELATED"/>
    <property type="match status" value="1"/>
</dbReference>
<reference evidence="9 10" key="1">
    <citation type="submission" date="2024-02" db="EMBL/GenBank/DDBJ databases">
        <authorList>
            <person name="Chen Y."/>
            <person name="Shah S."/>
            <person name="Dougan E. K."/>
            <person name="Thang M."/>
            <person name="Chan C."/>
        </authorList>
    </citation>
    <scope>NUCLEOTIDE SEQUENCE [LARGE SCALE GENOMIC DNA]</scope>
</reference>
<organism evidence="9 10">
    <name type="scientific">Durusdinium trenchii</name>
    <dbReference type="NCBI Taxonomy" id="1381693"/>
    <lineage>
        <taxon>Eukaryota</taxon>
        <taxon>Sar</taxon>
        <taxon>Alveolata</taxon>
        <taxon>Dinophyceae</taxon>
        <taxon>Suessiales</taxon>
        <taxon>Symbiodiniaceae</taxon>
        <taxon>Durusdinium</taxon>
    </lineage>
</organism>
<evidence type="ECO:0000256" key="5">
    <source>
        <dbReference type="ARBA" id="ARBA00023136"/>
    </source>
</evidence>
<feature type="region of interest" description="Disordered" evidence="8">
    <location>
        <begin position="239"/>
        <end position="322"/>
    </location>
</feature>
<feature type="coiled-coil region" evidence="7">
    <location>
        <begin position="166"/>
        <end position="207"/>
    </location>
</feature>
<evidence type="ECO:0000313" key="9">
    <source>
        <dbReference type="EMBL" id="CAK8995927.1"/>
    </source>
</evidence>
<comment type="subcellular location">
    <subcellularLocation>
        <location evidence="1 6">Membrane</location>
        <topology evidence="1 6">Multi-pass membrane protein</topology>
    </subcellularLocation>
</comment>
<comment type="caution">
    <text evidence="6">Lacks conserved residue(s) required for the propagation of feature annotation.</text>
</comment>
<accession>A0ABP0I1Q1</accession>
<name>A0ABP0I1Q1_9DINO</name>
<evidence type="ECO:0000313" key="10">
    <source>
        <dbReference type="Proteomes" id="UP001642464"/>
    </source>
</evidence>
<keyword evidence="5 6" id="KW-0472">Membrane</keyword>
<dbReference type="InterPro" id="IPR001727">
    <property type="entry name" value="GDT1-like"/>
</dbReference>
<dbReference type="EMBL" id="CAXAMM010002370">
    <property type="protein sequence ID" value="CAK8995927.1"/>
    <property type="molecule type" value="Genomic_DNA"/>
</dbReference>
<gene>
    <name evidence="9" type="ORF">SCF082_LOCUS4573</name>
</gene>
<dbReference type="PROSITE" id="PS01214">
    <property type="entry name" value="UPF0016"/>
    <property type="match status" value="1"/>
</dbReference>
<evidence type="ECO:0000256" key="4">
    <source>
        <dbReference type="ARBA" id="ARBA00022989"/>
    </source>
</evidence>
<feature type="chain" id="PRO_5044988898" description="GDT1 family protein" evidence="6">
    <location>
        <begin position="19"/>
        <end position="322"/>
    </location>
</feature>
<dbReference type="InterPro" id="IPR049555">
    <property type="entry name" value="GDT1-like_CS"/>
</dbReference>
<feature type="transmembrane region" description="Helical" evidence="6">
    <location>
        <begin position="99"/>
        <end position="117"/>
    </location>
</feature>
<dbReference type="Proteomes" id="UP001642464">
    <property type="component" value="Unassembled WGS sequence"/>
</dbReference>
<keyword evidence="6" id="KW-0732">Signal</keyword>
<feature type="signal peptide" evidence="6">
    <location>
        <begin position="1"/>
        <end position="18"/>
    </location>
</feature>
<feature type="transmembrane region" description="Helical" evidence="6">
    <location>
        <begin position="69"/>
        <end position="87"/>
    </location>
</feature>
<evidence type="ECO:0000256" key="6">
    <source>
        <dbReference type="RuleBase" id="RU365102"/>
    </source>
</evidence>
<keyword evidence="7" id="KW-0175">Coiled coil</keyword>
<dbReference type="Pfam" id="PF01169">
    <property type="entry name" value="GDT1"/>
    <property type="match status" value="1"/>
</dbReference>
<evidence type="ECO:0000256" key="3">
    <source>
        <dbReference type="ARBA" id="ARBA00022692"/>
    </source>
</evidence>
<dbReference type="PANTHER" id="PTHR12608:SF1">
    <property type="entry name" value="TRANSMEMBRANE PROTEIN 165"/>
    <property type="match status" value="1"/>
</dbReference>
<keyword evidence="4 6" id="KW-1133">Transmembrane helix</keyword>
<evidence type="ECO:0000256" key="1">
    <source>
        <dbReference type="ARBA" id="ARBA00004141"/>
    </source>
</evidence>
<evidence type="ECO:0000256" key="7">
    <source>
        <dbReference type="SAM" id="Coils"/>
    </source>
</evidence>
<evidence type="ECO:0000256" key="8">
    <source>
        <dbReference type="SAM" id="MobiDB-lite"/>
    </source>
</evidence>
<keyword evidence="10" id="KW-1185">Reference proteome</keyword>
<comment type="caution">
    <text evidence="9">The sequence shown here is derived from an EMBL/GenBank/DDBJ whole genome shotgun (WGS) entry which is preliminary data.</text>
</comment>